<protein>
    <submittedName>
        <fullName evidence="2">DUF4166 domain-containing protein</fullName>
    </submittedName>
</protein>
<reference evidence="2 3" key="1">
    <citation type="journal article" date="2013" name="Int. J. Syst. Evol. Microbiol.">
        <title>Marinicauda pacifica gen. nov., sp. nov., a prosthecate alphaproteobacterium of the family Hyphomonadaceae isolated from deep seawater.</title>
        <authorList>
            <person name="Zhang X.Y."/>
            <person name="Li G.W."/>
            <person name="Wang C.S."/>
            <person name="Zhang Y.J."/>
            <person name="Xu X.W."/>
            <person name="Li H."/>
            <person name="Liu A."/>
            <person name="Liu C."/>
            <person name="Xie B.B."/>
            <person name="Qin Q.L."/>
            <person name="Xu Z."/>
            <person name="Chen X.L."/>
            <person name="Zhou B.C."/>
            <person name="Zhang Y.Z."/>
        </authorList>
    </citation>
    <scope>NUCLEOTIDE SEQUENCE [LARGE SCALE GENOMIC DNA]</scope>
    <source>
        <strain evidence="2 3">P-1 km-3</strain>
    </source>
</reference>
<gene>
    <name evidence="2" type="ORF">E5162_12025</name>
</gene>
<comment type="caution">
    <text evidence="2">The sequence shown here is derived from an EMBL/GenBank/DDBJ whole genome shotgun (WGS) entry which is preliminary data.</text>
</comment>
<feature type="domain" description="DUF4166" evidence="1">
    <location>
        <begin position="19"/>
        <end position="178"/>
    </location>
</feature>
<organism evidence="2 3">
    <name type="scientific">Marinicauda pacifica</name>
    <dbReference type="NCBI Taxonomy" id="1133559"/>
    <lineage>
        <taxon>Bacteria</taxon>
        <taxon>Pseudomonadati</taxon>
        <taxon>Pseudomonadota</taxon>
        <taxon>Alphaproteobacteria</taxon>
        <taxon>Maricaulales</taxon>
        <taxon>Maricaulaceae</taxon>
        <taxon>Marinicauda</taxon>
    </lineage>
</organism>
<dbReference type="Pfam" id="PF13761">
    <property type="entry name" value="DUF4166"/>
    <property type="match status" value="1"/>
</dbReference>
<dbReference type="Proteomes" id="UP000305451">
    <property type="component" value="Unassembled WGS sequence"/>
</dbReference>
<sequence>MTGHTPVYQRVLGEDWLRLPEVTRQLHSPAPVSVFEGTADIEGAEHPLATLIAGRAGLPQSGAGVPALIRVSMDGDTEIITRDYGGTVFETRQSAVSTPRGMRLREQVGSVVFTLRLEAGPHGLDFHQENATVMGVPLPGFLRPILHARERADAGEHLFEVEVALPGLGRLVRYRGRLRPSGTGPVLPRSDEMKSPV</sequence>
<evidence type="ECO:0000259" key="1">
    <source>
        <dbReference type="Pfam" id="PF13761"/>
    </source>
</evidence>
<accession>A0A4S2H985</accession>
<dbReference type="AlphaFoldDB" id="A0A4S2H985"/>
<evidence type="ECO:0000313" key="3">
    <source>
        <dbReference type="Proteomes" id="UP000305451"/>
    </source>
</evidence>
<dbReference type="InterPro" id="IPR025311">
    <property type="entry name" value="DUF4166"/>
</dbReference>
<dbReference type="EMBL" id="SRXV01000003">
    <property type="protein sequence ID" value="TGY92366.1"/>
    <property type="molecule type" value="Genomic_DNA"/>
</dbReference>
<name>A0A4S2H985_9PROT</name>
<evidence type="ECO:0000313" key="2">
    <source>
        <dbReference type="EMBL" id="TGY92366.1"/>
    </source>
</evidence>
<dbReference type="OrthoDB" id="528778at2"/>
<dbReference type="RefSeq" id="WP_135945500.1">
    <property type="nucleotide sequence ID" value="NZ_BMEI01000003.1"/>
</dbReference>
<keyword evidence="3" id="KW-1185">Reference proteome</keyword>
<proteinExistence type="predicted"/>